<feature type="signal peptide" evidence="2">
    <location>
        <begin position="1"/>
        <end position="27"/>
    </location>
</feature>
<feature type="chain" id="PRO_5032922827" evidence="2">
    <location>
        <begin position="28"/>
        <end position="326"/>
    </location>
</feature>
<proteinExistence type="inferred from homology"/>
<comment type="similarity">
    <text evidence="1">Belongs to the UPF0065 (bug) family.</text>
</comment>
<keyword evidence="4" id="KW-1185">Reference proteome</keyword>
<dbReference type="PANTHER" id="PTHR42928">
    <property type="entry name" value="TRICARBOXYLATE-BINDING PROTEIN"/>
    <property type="match status" value="1"/>
</dbReference>
<dbReference type="EMBL" id="JABBFX010000001">
    <property type="protein sequence ID" value="NML44302.1"/>
    <property type="molecule type" value="Genomic_DNA"/>
</dbReference>
<dbReference type="RefSeq" id="WP_169418444.1">
    <property type="nucleotide sequence ID" value="NZ_JABBFX010000001.1"/>
</dbReference>
<dbReference type="Proteomes" id="UP000541185">
    <property type="component" value="Unassembled WGS sequence"/>
</dbReference>
<organism evidence="3 4">
    <name type="scientific">Ramlibacter agri</name>
    <dbReference type="NCBI Taxonomy" id="2728837"/>
    <lineage>
        <taxon>Bacteria</taxon>
        <taxon>Pseudomonadati</taxon>
        <taxon>Pseudomonadota</taxon>
        <taxon>Betaproteobacteria</taxon>
        <taxon>Burkholderiales</taxon>
        <taxon>Comamonadaceae</taxon>
        <taxon>Ramlibacter</taxon>
    </lineage>
</organism>
<evidence type="ECO:0000256" key="1">
    <source>
        <dbReference type="ARBA" id="ARBA00006987"/>
    </source>
</evidence>
<sequence length="326" mass="33931">MTIRRRSFLIAPAALAAGGLLASPARAQAWPERQVRMIIPYSPGSNPDLGARIAAQALSQRMGQPFVPETRIGAGGAIGLAAAAKAPPDGYTLVVGHVGGLAINPAIYDNLPYAPLKDFTPVAQIYKSPLLMLVAENSPYRTVADVLAAAKAKPGALTFSSGGNGNGAHLCGEQLAALGGVSMRHIPYKSVSDALVAVVSGDAAFSFGNISLGMPLVAGRKLRAIAFSGDARLAEYPDIPVVSETVKGFEFHDWTGLLAPAGTPAAVVAKLQQEMNAIALQPEVVKQLRAQGLIPVQGSADDFRRLMTSELAKWGALAKSIHLKLS</sequence>
<dbReference type="InterPro" id="IPR006311">
    <property type="entry name" value="TAT_signal"/>
</dbReference>
<dbReference type="PANTHER" id="PTHR42928:SF5">
    <property type="entry name" value="BLR1237 PROTEIN"/>
    <property type="match status" value="1"/>
</dbReference>
<dbReference type="Pfam" id="PF03401">
    <property type="entry name" value="TctC"/>
    <property type="match status" value="1"/>
</dbReference>
<evidence type="ECO:0000313" key="4">
    <source>
        <dbReference type="Proteomes" id="UP000541185"/>
    </source>
</evidence>
<dbReference type="CDD" id="cd07012">
    <property type="entry name" value="PBP2_Bug_TTT"/>
    <property type="match status" value="1"/>
</dbReference>
<dbReference type="SUPFAM" id="SSF53850">
    <property type="entry name" value="Periplasmic binding protein-like II"/>
    <property type="match status" value="1"/>
</dbReference>
<dbReference type="Gene3D" id="3.40.190.150">
    <property type="entry name" value="Bordetella uptake gene, domain 1"/>
    <property type="match status" value="1"/>
</dbReference>
<comment type="caution">
    <text evidence="3">The sequence shown here is derived from an EMBL/GenBank/DDBJ whole genome shotgun (WGS) entry which is preliminary data.</text>
</comment>
<dbReference type="PROSITE" id="PS51318">
    <property type="entry name" value="TAT"/>
    <property type="match status" value="1"/>
</dbReference>
<dbReference type="PIRSF" id="PIRSF017082">
    <property type="entry name" value="YflP"/>
    <property type="match status" value="1"/>
</dbReference>
<evidence type="ECO:0000256" key="2">
    <source>
        <dbReference type="SAM" id="SignalP"/>
    </source>
</evidence>
<keyword evidence="2" id="KW-0732">Signal</keyword>
<reference evidence="3 4" key="1">
    <citation type="submission" date="2020-04" db="EMBL/GenBank/DDBJ databases">
        <title>Ramlibacter sp. G-1-2-2 isolated from soil.</title>
        <authorList>
            <person name="Dahal R.H."/>
        </authorList>
    </citation>
    <scope>NUCLEOTIDE SEQUENCE [LARGE SCALE GENOMIC DNA]</scope>
    <source>
        <strain evidence="3 4">G-1-2-2</strain>
    </source>
</reference>
<evidence type="ECO:0000313" key="3">
    <source>
        <dbReference type="EMBL" id="NML44302.1"/>
    </source>
</evidence>
<dbReference type="InterPro" id="IPR042100">
    <property type="entry name" value="Bug_dom1"/>
</dbReference>
<dbReference type="Gene3D" id="3.40.190.10">
    <property type="entry name" value="Periplasmic binding protein-like II"/>
    <property type="match status" value="1"/>
</dbReference>
<protein>
    <submittedName>
        <fullName evidence="3">Tripartite tricarboxylate transporter substrate binding protein</fullName>
    </submittedName>
</protein>
<dbReference type="InterPro" id="IPR005064">
    <property type="entry name" value="BUG"/>
</dbReference>
<dbReference type="AlphaFoldDB" id="A0A848H3L0"/>
<accession>A0A848H3L0</accession>
<name>A0A848H3L0_9BURK</name>
<gene>
    <name evidence="3" type="ORF">HHL11_11110</name>
</gene>